<dbReference type="Pfam" id="PF13855">
    <property type="entry name" value="LRR_8"/>
    <property type="match status" value="2"/>
</dbReference>
<evidence type="ECO:0000256" key="4">
    <source>
        <dbReference type="ARBA" id="ARBA00022729"/>
    </source>
</evidence>
<reference evidence="9" key="1">
    <citation type="submission" date="2022-03" db="EMBL/GenBank/DDBJ databases">
        <authorList>
            <person name="Martin C."/>
        </authorList>
    </citation>
    <scope>NUCLEOTIDE SEQUENCE</scope>
</reference>
<comment type="subcellular location">
    <subcellularLocation>
        <location evidence="1">Membrane</location>
        <topology evidence="1">Single-pass membrane protein</topology>
    </subcellularLocation>
</comment>
<accession>A0A8S4NZG9</accession>
<dbReference type="InterPro" id="IPR032675">
    <property type="entry name" value="LRR_dom_sf"/>
</dbReference>
<protein>
    <submittedName>
        <fullName evidence="9">Uncharacterized protein</fullName>
    </submittedName>
</protein>
<proteinExistence type="predicted"/>
<dbReference type="InterPro" id="IPR003591">
    <property type="entry name" value="Leu-rich_rpt_typical-subtyp"/>
</dbReference>
<dbReference type="SUPFAM" id="SSF52058">
    <property type="entry name" value="L domain-like"/>
    <property type="match status" value="1"/>
</dbReference>
<organism evidence="9 10">
    <name type="scientific">Owenia fusiformis</name>
    <name type="common">Polychaete worm</name>
    <dbReference type="NCBI Taxonomy" id="6347"/>
    <lineage>
        <taxon>Eukaryota</taxon>
        <taxon>Metazoa</taxon>
        <taxon>Spiralia</taxon>
        <taxon>Lophotrochozoa</taxon>
        <taxon>Annelida</taxon>
        <taxon>Polychaeta</taxon>
        <taxon>Sedentaria</taxon>
        <taxon>Canalipalpata</taxon>
        <taxon>Sabellida</taxon>
        <taxon>Oweniida</taxon>
        <taxon>Oweniidae</taxon>
        <taxon>Owenia</taxon>
    </lineage>
</organism>
<dbReference type="GO" id="GO:0038023">
    <property type="term" value="F:signaling receptor activity"/>
    <property type="evidence" value="ECO:0007669"/>
    <property type="project" value="TreeGrafter"/>
</dbReference>
<dbReference type="Proteomes" id="UP000749559">
    <property type="component" value="Unassembled WGS sequence"/>
</dbReference>
<evidence type="ECO:0000256" key="6">
    <source>
        <dbReference type="ARBA" id="ARBA00022989"/>
    </source>
</evidence>
<evidence type="ECO:0000256" key="7">
    <source>
        <dbReference type="ARBA" id="ARBA00023136"/>
    </source>
</evidence>
<sequence length="324" mass="36673">FSTVLPSCFGQYEPCTYNSKDETAWCDGKNLTTIPLNLTRTTKVLHLENNLMTKINNGSFSHLPVLKNLFLTNNSINDLIQPTWKGLRNLETLDLSGNSLRKLGTYWFTLPMQNLIIDGNKALSEIEMYTFTTTIQSLSIRFCNVSGLTKEMFWTTSRIKTVDFSGNPLQQIESGTFKKINGLENIIINECDLTIVRDEFKTIRTVRKIHLVNNKITHISDTAFEGNVQLNEVNLFGNDLSSLPDAFLTVTSIQNINVSGNSITKFTQSDSRVFNRLTRFDGSDNPFECTQELLYFINFATSAKGGRVVQNWPYGYKCASPLEH</sequence>
<dbReference type="PROSITE" id="PS51450">
    <property type="entry name" value="LRR"/>
    <property type="match status" value="1"/>
</dbReference>
<dbReference type="OrthoDB" id="6157324at2759"/>
<evidence type="ECO:0000256" key="3">
    <source>
        <dbReference type="ARBA" id="ARBA00022692"/>
    </source>
</evidence>
<dbReference type="EMBL" id="CAIIXF020000006">
    <property type="protein sequence ID" value="CAH1787591.1"/>
    <property type="molecule type" value="Genomic_DNA"/>
</dbReference>
<keyword evidence="7" id="KW-0472">Membrane</keyword>
<comment type="caution">
    <text evidence="9">The sequence shown here is derived from an EMBL/GenBank/DDBJ whole genome shotgun (WGS) entry which is preliminary data.</text>
</comment>
<evidence type="ECO:0000256" key="5">
    <source>
        <dbReference type="ARBA" id="ARBA00022737"/>
    </source>
</evidence>
<evidence type="ECO:0000256" key="1">
    <source>
        <dbReference type="ARBA" id="ARBA00004167"/>
    </source>
</evidence>
<dbReference type="GO" id="GO:0005886">
    <property type="term" value="C:plasma membrane"/>
    <property type="evidence" value="ECO:0007669"/>
    <property type="project" value="TreeGrafter"/>
</dbReference>
<evidence type="ECO:0000313" key="9">
    <source>
        <dbReference type="EMBL" id="CAH1787591.1"/>
    </source>
</evidence>
<dbReference type="InterPro" id="IPR001611">
    <property type="entry name" value="Leu-rich_rpt"/>
</dbReference>
<dbReference type="PANTHER" id="PTHR24365:SF530">
    <property type="entry name" value="MSTPROX-RELATED"/>
    <property type="match status" value="1"/>
</dbReference>
<dbReference type="Gene3D" id="3.80.10.10">
    <property type="entry name" value="Ribonuclease Inhibitor"/>
    <property type="match status" value="2"/>
</dbReference>
<keyword evidence="5" id="KW-0677">Repeat</keyword>
<gene>
    <name evidence="9" type="ORF">OFUS_LOCUS13252</name>
</gene>
<keyword evidence="4" id="KW-0732">Signal</keyword>
<name>A0A8S4NZG9_OWEFU</name>
<evidence type="ECO:0000256" key="8">
    <source>
        <dbReference type="ARBA" id="ARBA00023180"/>
    </source>
</evidence>
<feature type="non-terminal residue" evidence="9">
    <location>
        <position position="1"/>
    </location>
</feature>
<dbReference type="PANTHER" id="PTHR24365">
    <property type="entry name" value="TOLL-LIKE RECEPTOR"/>
    <property type="match status" value="1"/>
</dbReference>
<evidence type="ECO:0000313" key="10">
    <source>
        <dbReference type="Proteomes" id="UP000749559"/>
    </source>
</evidence>
<dbReference type="SMART" id="SM00369">
    <property type="entry name" value="LRR_TYP"/>
    <property type="match status" value="5"/>
</dbReference>
<feature type="non-terminal residue" evidence="9">
    <location>
        <position position="324"/>
    </location>
</feature>
<keyword evidence="2" id="KW-0433">Leucine-rich repeat</keyword>
<keyword evidence="6" id="KW-1133">Transmembrane helix</keyword>
<evidence type="ECO:0000256" key="2">
    <source>
        <dbReference type="ARBA" id="ARBA00022614"/>
    </source>
</evidence>
<keyword evidence="3" id="KW-0812">Transmembrane</keyword>
<keyword evidence="8" id="KW-0325">Glycoprotein</keyword>
<dbReference type="AlphaFoldDB" id="A0A8S4NZG9"/>
<dbReference type="GO" id="GO:0007165">
    <property type="term" value="P:signal transduction"/>
    <property type="evidence" value="ECO:0007669"/>
    <property type="project" value="TreeGrafter"/>
</dbReference>
<keyword evidence="10" id="KW-1185">Reference proteome</keyword>